<dbReference type="Pfam" id="PF01138">
    <property type="entry name" value="RNase_PH"/>
    <property type="match status" value="1"/>
</dbReference>
<dbReference type="RefSeq" id="XP_025366149.1">
    <property type="nucleotide sequence ID" value="XM_025514968.1"/>
</dbReference>
<comment type="similarity">
    <text evidence="3">Belongs to the RNase PH family.</text>
</comment>
<dbReference type="GO" id="GO:0003723">
    <property type="term" value="F:RNA binding"/>
    <property type="evidence" value="ECO:0007669"/>
    <property type="project" value="UniProtKB-KW"/>
</dbReference>
<sequence>MAASLDRRRANGPETYAPRYVSSSHFDSLPDSSGGASSGASTSTAPAVARASPPQQQQQPFYIALGTSPQASGSSYVEADCLRLVCAVYGPRQSKGRAYNAKAELNVEARYAPFACASAAAAAAAAASSSGSSSHRRRKPGKDVEAAALSAALQSALLPSIRVELLPKATIDVHVTVIQSPAAAGGGGQRWDDALCLPWASIAASAAIAHAGIEMWALVVGCCASIPRNPDVPIEVHPHGDACSPRQSKAIVTLSTMPSLGSVTAMEISALGGGQAASLEEVDKAIAILTTTNESLHFTVARALQESHSAREAAR</sequence>
<dbReference type="Proteomes" id="UP000245783">
    <property type="component" value="Unassembled WGS sequence"/>
</dbReference>
<evidence type="ECO:0000256" key="3">
    <source>
        <dbReference type="ARBA" id="ARBA00006678"/>
    </source>
</evidence>
<keyword evidence="4" id="KW-0963">Cytoplasm</keyword>
<dbReference type="PANTHER" id="PTHR11953:SF2">
    <property type="entry name" value="EXOSOME COMPLEX COMPONENT MTR3"/>
    <property type="match status" value="1"/>
</dbReference>
<dbReference type="InterPro" id="IPR020568">
    <property type="entry name" value="Ribosomal_Su5_D2-typ_SF"/>
</dbReference>
<feature type="compositionally biased region" description="Low complexity" evidence="9">
    <location>
        <begin position="22"/>
        <end position="45"/>
    </location>
</feature>
<dbReference type="GO" id="GO:0016075">
    <property type="term" value="P:rRNA catabolic process"/>
    <property type="evidence" value="ECO:0007669"/>
    <property type="project" value="TreeGrafter"/>
</dbReference>
<dbReference type="SUPFAM" id="SSF54211">
    <property type="entry name" value="Ribosomal protein S5 domain 2-like"/>
    <property type="match status" value="1"/>
</dbReference>
<keyword evidence="7" id="KW-0694">RNA-binding</keyword>
<evidence type="ECO:0000256" key="1">
    <source>
        <dbReference type="ARBA" id="ARBA00004123"/>
    </source>
</evidence>
<dbReference type="PANTHER" id="PTHR11953">
    <property type="entry name" value="EXOSOME COMPLEX COMPONENT"/>
    <property type="match status" value="1"/>
</dbReference>
<gene>
    <name evidence="11" type="ORF">IE81DRAFT_326983</name>
</gene>
<feature type="compositionally biased region" description="Basic and acidic residues" evidence="9">
    <location>
        <begin position="1"/>
        <end position="11"/>
    </location>
</feature>
<dbReference type="STRING" id="1522189.A0A316VMY1"/>
<evidence type="ECO:0000256" key="6">
    <source>
        <dbReference type="ARBA" id="ARBA00022835"/>
    </source>
</evidence>
<evidence type="ECO:0000256" key="4">
    <source>
        <dbReference type="ARBA" id="ARBA00022490"/>
    </source>
</evidence>
<evidence type="ECO:0000313" key="11">
    <source>
        <dbReference type="EMBL" id="PWN38989.1"/>
    </source>
</evidence>
<dbReference type="InterPro" id="IPR001247">
    <property type="entry name" value="ExoRNase_PH_dom1"/>
</dbReference>
<dbReference type="GO" id="GO:0000176">
    <property type="term" value="C:nuclear exosome (RNase complex)"/>
    <property type="evidence" value="ECO:0007669"/>
    <property type="project" value="TreeGrafter"/>
</dbReference>
<evidence type="ECO:0000256" key="9">
    <source>
        <dbReference type="SAM" id="MobiDB-lite"/>
    </source>
</evidence>
<dbReference type="OrthoDB" id="2504340at2759"/>
<dbReference type="GO" id="GO:0000177">
    <property type="term" value="C:cytoplasmic exosome (RNase complex)"/>
    <property type="evidence" value="ECO:0007669"/>
    <property type="project" value="TreeGrafter"/>
</dbReference>
<feature type="domain" description="Exoribonuclease phosphorolytic" evidence="10">
    <location>
        <begin position="59"/>
        <end position="214"/>
    </location>
</feature>
<organism evidence="11 12">
    <name type="scientific">Ceraceosorus guamensis</name>
    <dbReference type="NCBI Taxonomy" id="1522189"/>
    <lineage>
        <taxon>Eukaryota</taxon>
        <taxon>Fungi</taxon>
        <taxon>Dikarya</taxon>
        <taxon>Basidiomycota</taxon>
        <taxon>Ustilaginomycotina</taxon>
        <taxon>Exobasidiomycetes</taxon>
        <taxon>Ceraceosorales</taxon>
        <taxon>Ceraceosoraceae</taxon>
        <taxon>Ceraceosorus</taxon>
    </lineage>
</organism>
<dbReference type="GO" id="GO:0006364">
    <property type="term" value="P:rRNA processing"/>
    <property type="evidence" value="ECO:0007669"/>
    <property type="project" value="UniProtKB-KW"/>
</dbReference>
<evidence type="ECO:0000256" key="7">
    <source>
        <dbReference type="ARBA" id="ARBA00022884"/>
    </source>
</evidence>
<evidence type="ECO:0000256" key="5">
    <source>
        <dbReference type="ARBA" id="ARBA00022552"/>
    </source>
</evidence>
<dbReference type="InterPro" id="IPR027408">
    <property type="entry name" value="PNPase/RNase_PH_dom_sf"/>
</dbReference>
<dbReference type="InParanoid" id="A0A316VMY1"/>
<keyword evidence="8" id="KW-0539">Nucleus</keyword>
<dbReference type="GO" id="GO:0071051">
    <property type="term" value="P:poly(A)-dependent snoRNA 3'-end processing"/>
    <property type="evidence" value="ECO:0007669"/>
    <property type="project" value="TreeGrafter"/>
</dbReference>
<protein>
    <recommendedName>
        <fullName evidence="10">Exoribonuclease phosphorolytic domain-containing protein</fullName>
    </recommendedName>
</protein>
<dbReference type="EMBL" id="KZ819508">
    <property type="protein sequence ID" value="PWN38989.1"/>
    <property type="molecule type" value="Genomic_DNA"/>
</dbReference>
<dbReference type="GO" id="GO:0071028">
    <property type="term" value="P:nuclear mRNA surveillance"/>
    <property type="evidence" value="ECO:0007669"/>
    <property type="project" value="TreeGrafter"/>
</dbReference>
<dbReference type="GO" id="GO:0034475">
    <property type="term" value="P:U4 snRNA 3'-end processing"/>
    <property type="evidence" value="ECO:0007669"/>
    <property type="project" value="TreeGrafter"/>
</dbReference>
<name>A0A316VMY1_9BASI</name>
<dbReference type="GO" id="GO:0005730">
    <property type="term" value="C:nucleolus"/>
    <property type="evidence" value="ECO:0007669"/>
    <property type="project" value="TreeGrafter"/>
</dbReference>
<dbReference type="InterPro" id="IPR050080">
    <property type="entry name" value="RNase_PH"/>
</dbReference>
<dbReference type="GeneID" id="37036838"/>
<feature type="region of interest" description="Disordered" evidence="9">
    <location>
        <begin position="1"/>
        <end position="56"/>
    </location>
</feature>
<keyword evidence="6" id="KW-0271">Exosome</keyword>
<evidence type="ECO:0000256" key="8">
    <source>
        <dbReference type="ARBA" id="ARBA00023242"/>
    </source>
</evidence>
<keyword evidence="5" id="KW-0698">rRNA processing</keyword>
<reference evidence="11 12" key="1">
    <citation type="journal article" date="2018" name="Mol. Biol. Evol.">
        <title>Broad Genomic Sampling Reveals a Smut Pathogenic Ancestry of the Fungal Clade Ustilaginomycotina.</title>
        <authorList>
            <person name="Kijpornyongpan T."/>
            <person name="Mondo S.J."/>
            <person name="Barry K."/>
            <person name="Sandor L."/>
            <person name="Lee J."/>
            <person name="Lipzen A."/>
            <person name="Pangilinan J."/>
            <person name="LaButti K."/>
            <person name="Hainaut M."/>
            <person name="Henrissat B."/>
            <person name="Grigoriev I.V."/>
            <person name="Spatafora J.W."/>
            <person name="Aime M.C."/>
        </authorList>
    </citation>
    <scope>NUCLEOTIDE SEQUENCE [LARGE SCALE GENOMIC DNA]</scope>
    <source>
        <strain evidence="11 12">MCA 4658</strain>
    </source>
</reference>
<evidence type="ECO:0000256" key="2">
    <source>
        <dbReference type="ARBA" id="ARBA00004496"/>
    </source>
</evidence>
<keyword evidence="12" id="KW-1185">Reference proteome</keyword>
<comment type="subcellular location">
    <subcellularLocation>
        <location evidence="2">Cytoplasm</location>
    </subcellularLocation>
    <subcellularLocation>
        <location evidence="1">Nucleus</location>
    </subcellularLocation>
</comment>
<dbReference type="AlphaFoldDB" id="A0A316VMY1"/>
<evidence type="ECO:0000313" key="12">
    <source>
        <dbReference type="Proteomes" id="UP000245783"/>
    </source>
</evidence>
<dbReference type="FunCoup" id="A0A316VMY1">
    <property type="interactions" value="113"/>
</dbReference>
<dbReference type="Gene3D" id="3.30.230.70">
    <property type="entry name" value="GHMP Kinase, N-terminal domain"/>
    <property type="match status" value="1"/>
</dbReference>
<evidence type="ECO:0000259" key="10">
    <source>
        <dbReference type="Pfam" id="PF01138"/>
    </source>
</evidence>
<accession>A0A316VMY1</accession>
<proteinExistence type="inferred from homology"/>